<dbReference type="Proteomes" id="UP000004344">
    <property type="component" value="Unassembled WGS sequence"/>
</dbReference>
<accession>G6FRR8</accession>
<sequence>MGLMDGLFLTLISTVICVVFPKVLYIVLARKNKPTASSPRITKTQEIHTEVASSL</sequence>
<proteinExistence type="predicted"/>
<comment type="caution">
    <text evidence="2">The sequence shown here is derived from an EMBL/GenBank/DDBJ whole genome shotgun (WGS) entry which is preliminary data.</text>
</comment>
<evidence type="ECO:0000313" key="2">
    <source>
        <dbReference type="EMBL" id="EHC16142.1"/>
    </source>
</evidence>
<reference evidence="2 3" key="1">
    <citation type="submission" date="2011-09" db="EMBL/GenBank/DDBJ databases">
        <title>The draft genome of Fischerella sp. JSC-11.</title>
        <authorList>
            <consortium name="US DOE Joint Genome Institute (JGI-PGF)"/>
            <person name="Lucas S."/>
            <person name="Han J."/>
            <person name="Lapidus A."/>
            <person name="Cheng J.-F."/>
            <person name="Goodwin L."/>
            <person name="Pitluck S."/>
            <person name="Peters L."/>
            <person name="Land M.L."/>
            <person name="Hauser L."/>
            <person name="Sarkisova S."/>
            <person name="Bryant D.A."/>
            <person name="Brown I."/>
            <person name="Woyke T.J."/>
        </authorList>
    </citation>
    <scope>NUCLEOTIDE SEQUENCE [LARGE SCALE GENOMIC DNA]</scope>
    <source>
        <strain evidence="2 3">JSC-11</strain>
    </source>
</reference>
<dbReference type="AlphaFoldDB" id="G6FRR8"/>
<keyword evidence="3" id="KW-1185">Reference proteome</keyword>
<protein>
    <submittedName>
        <fullName evidence="2">Uncharacterized protein</fullName>
    </submittedName>
</protein>
<keyword evidence="1" id="KW-0812">Transmembrane</keyword>
<evidence type="ECO:0000313" key="3">
    <source>
        <dbReference type="Proteomes" id="UP000004344"/>
    </source>
</evidence>
<feature type="transmembrane region" description="Helical" evidence="1">
    <location>
        <begin position="6"/>
        <end position="28"/>
    </location>
</feature>
<name>G6FRR8_9CYAN</name>
<organism evidence="2 3">
    <name type="scientific">Fischerella thermalis JSC-11</name>
    <dbReference type="NCBI Taxonomy" id="741277"/>
    <lineage>
        <taxon>Bacteria</taxon>
        <taxon>Bacillati</taxon>
        <taxon>Cyanobacteriota</taxon>
        <taxon>Cyanophyceae</taxon>
        <taxon>Nostocales</taxon>
        <taxon>Hapalosiphonaceae</taxon>
        <taxon>Fischerella</taxon>
    </lineage>
</organism>
<keyword evidence="1" id="KW-1133">Transmembrane helix</keyword>
<evidence type="ECO:0000256" key="1">
    <source>
        <dbReference type="SAM" id="Phobius"/>
    </source>
</evidence>
<keyword evidence="1" id="KW-0472">Membrane</keyword>
<dbReference type="EMBL" id="AGIZ01000004">
    <property type="protein sequence ID" value="EHC16142.1"/>
    <property type="molecule type" value="Genomic_DNA"/>
</dbReference>
<gene>
    <name evidence="2" type="ORF">FJSC11DRAFT_1565</name>
</gene>